<evidence type="ECO:0000256" key="2">
    <source>
        <dbReference type="ARBA" id="ARBA00022900"/>
    </source>
</evidence>
<reference evidence="6" key="2">
    <citation type="submission" date="2025-09" db="UniProtKB">
        <authorList>
            <consortium name="Ensembl"/>
        </authorList>
    </citation>
    <scope>IDENTIFICATION</scope>
</reference>
<evidence type="ECO:0000256" key="3">
    <source>
        <dbReference type="ARBA" id="ARBA00023157"/>
    </source>
</evidence>
<dbReference type="InterPro" id="IPR002223">
    <property type="entry name" value="Kunitz_BPTI"/>
</dbReference>
<keyword evidence="3" id="KW-1015">Disulfide bond</keyword>
<name>A0A3Q3K586_MONAL</name>
<protein>
    <recommendedName>
        <fullName evidence="5">BPTI/Kunitz inhibitor domain-containing protein</fullName>
    </recommendedName>
</protein>
<keyword evidence="1" id="KW-0646">Protease inhibitor</keyword>
<accession>A0A3Q3K586</accession>
<evidence type="ECO:0000313" key="7">
    <source>
        <dbReference type="Proteomes" id="UP000261600"/>
    </source>
</evidence>
<evidence type="ECO:0000259" key="5">
    <source>
        <dbReference type="PROSITE" id="PS50279"/>
    </source>
</evidence>
<dbReference type="GO" id="GO:0004867">
    <property type="term" value="F:serine-type endopeptidase inhibitor activity"/>
    <property type="evidence" value="ECO:0007669"/>
    <property type="project" value="UniProtKB-KW"/>
</dbReference>
<feature type="transmembrane region" description="Helical" evidence="4">
    <location>
        <begin position="160"/>
        <end position="178"/>
    </location>
</feature>
<dbReference type="Pfam" id="PF00014">
    <property type="entry name" value="Kunitz_BPTI"/>
    <property type="match status" value="2"/>
</dbReference>
<dbReference type="STRING" id="43700.ENSMALP00000028744"/>
<keyword evidence="4" id="KW-0812">Transmembrane</keyword>
<feature type="domain" description="BPTI/Kunitz inhibitor" evidence="5">
    <location>
        <begin position="27"/>
        <end position="77"/>
    </location>
</feature>
<keyword evidence="4" id="KW-1133">Transmembrane helix</keyword>
<keyword evidence="7" id="KW-1185">Reference proteome</keyword>
<dbReference type="AlphaFoldDB" id="A0A3Q3K586"/>
<dbReference type="SUPFAM" id="SSF57362">
    <property type="entry name" value="BPTI-like"/>
    <property type="match status" value="2"/>
</dbReference>
<dbReference type="PANTHER" id="PTHR47247:SF1">
    <property type="entry name" value="KUNITZ-TYPE PROTEASE INHIBITOR 2"/>
    <property type="match status" value="1"/>
</dbReference>
<dbReference type="PROSITE" id="PS00280">
    <property type="entry name" value="BPTI_KUNITZ_1"/>
    <property type="match status" value="2"/>
</dbReference>
<dbReference type="FunFam" id="4.10.410.10:FF:000006">
    <property type="entry name" value="Serine peptidase inhibitor, Kunitz type 1"/>
    <property type="match status" value="1"/>
</dbReference>
<dbReference type="InterPro" id="IPR036880">
    <property type="entry name" value="Kunitz_BPTI_sf"/>
</dbReference>
<proteinExistence type="predicted"/>
<dbReference type="Ensembl" id="ENSMALT00000029265.1">
    <property type="protein sequence ID" value="ENSMALP00000028744.1"/>
    <property type="gene ID" value="ENSMALG00000019888.1"/>
</dbReference>
<evidence type="ECO:0000313" key="6">
    <source>
        <dbReference type="Ensembl" id="ENSMALP00000028744.1"/>
    </source>
</evidence>
<sequence>LAQLNSLSLFTQFPGSDIFLCLLSVHCRQPMKVGPCRAAFPRFYYNVTNQSCSSFIYGGCGGNGNNFVSQEECETNCTGVTGTTQLINSAAMHSFPDAPGGTVASEAGPCRAAFPRWYFNSKTGSCESFVYGGCKGNRNNYDSEESCNTACPEHLKTTILVAYLYPLLVSALLLFIFLNWAPEALTFFSPSLFFISHFTQFGKKSANYRSVYNVMNEMCIIWKKVKVSLT</sequence>
<dbReference type="FunFam" id="4.10.410.10:FF:000020">
    <property type="entry name" value="Collagen, type VI, alpha 3"/>
    <property type="match status" value="1"/>
</dbReference>
<evidence type="ECO:0000256" key="1">
    <source>
        <dbReference type="ARBA" id="ARBA00022690"/>
    </source>
</evidence>
<dbReference type="Proteomes" id="UP000261600">
    <property type="component" value="Unplaced"/>
</dbReference>
<dbReference type="PANTHER" id="PTHR47247">
    <property type="entry name" value="KUNITZ-TYPE PROTEASE INHIBITOR 2"/>
    <property type="match status" value="1"/>
</dbReference>
<dbReference type="Gene3D" id="4.10.410.10">
    <property type="entry name" value="Pancreatic trypsin inhibitor Kunitz domain"/>
    <property type="match status" value="2"/>
</dbReference>
<dbReference type="PRINTS" id="PR00759">
    <property type="entry name" value="BASICPTASE"/>
</dbReference>
<keyword evidence="2" id="KW-0722">Serine protease inhibitor</keyword>
<keyword evidence="4" id="KW-0472">Membrane</keyword>
<dbReference type="PROSITE" id="PS50279">
    <property type="entry name" value="BPTI_KUNITZ_2"/>
    <property type="match status" value="2"/>
</dbReference>
<feature type="domain" description="BPTI/Kunitz inhibitor" evidence="5">
    <location>
        <begin position="106"/>
        <end position="151"/>
    </location>
</feature>
<dbReference type="InterPro" id="IPR020901">
    <property type="entry name" value="Prtase_inh_Kunz-CS"/>
</dbReference>
<organism evidence="6 7">
    <name type="scientific">Monopterus albus</name>
    <name type="common">Swamp eel</name>
    <dbReference type="NCBI Taxonomy" id="43700"/>
    <lineage>
        <taxon>Eukaryota</taxon>
        <taxon>Metazoa</taxon>
        <taxon>Chordata</taxon>
        <taxon>Craniata</taxon>
        <taxon>Vertebrata</taxon>
        <taxon>Euteleostomi</taxon>
        <taxon>Actinopterygii</taxon>
        <taxon>Neopterygii</taxon>
        <taxon>Teleostei</taxon>
        <taxon>Neoteleostei</taxon>
        <taxon>Acanthomorphata</taxon>
        <taxon>Anabantaria</taxon>
        <taxon>Synbranchiformes</taxon>
        <taxon>Synbranchidae</taxon>
        <taxon>Monopterus</taxon>
    </lineage>
</organism>
<dbReference type="SMART" id="SM00131">
    <property type="entry name" value="KU"/>
    <property type="match status" value="2"/>
</dbReference>
<reference evidence="6" key="1">
    <citation type="submission" date="2025-08" db="UniProtKB">
        <authorList>
            <consortium name="Ensembl"/>
        </authorList>
    </citation>
    <scope>IDENTIFICATION</scope>
</reference>
<evidence type="ECO:0000256" key="4">
    <source>
        <dbReference type="SAM" id="Phobius"/>
    </source>
</evidence>